<sequence>MLSLMNNSQLFTGLVTSFASPFVLDMPKEKYEEWLSIEEDIPETATLTDLEIYQAACEQDQAIKSDDSEGDDCIEESPPTNAKMMQAFDILKTGVQH</sequence>
<gene>
    <name evidence="1" type="ORF">AVEN_223521_1</name>
</gene>
<accession>A0A4Y2P9G3</accession>
<dbReference type="OrthoDB" id="6617542at2759"/>
<reference evidence="1 2" key="1">
    <citation type="journal article" date="2019" name="Sci. Rep.">
        <title>Orb-weaving spider Araneus ventricosus genome elucidates the spidroin gene catalogue.</title>
        <authorList>
            <person name="Kono N."/>
            <person name="Nakamura H."/>
            <person name="Ohtoshi R."/>
            <person name="Moran D.A.P."/>
            <person name="Shinohara A."/>
            <person name="Yoshida Y."/>
            <person name="Fujiwara M."/>
            <person name="Mori M."/>
            <person name="Tomita M."/>
            <person name="Arakawa K."/>
        </authorList>
    </citation>
    <scope>NUCLEOTIDE SEQUENCE [LARGE SCALE GENOMIC DNA]</scope>
</reference>
<organism evidence="1 2">
    <name type="scientific">Araneus ventricosus</name>
    <name type="common">Orbweaver spider</name>
    <name type="synonym">Epeira ventricosa</name>
    <dbReference type="NCBI Taxonomy" id="182803"/>
    <lineage>
        <taxon>Eukaryota</taxon>
        <taxon>Metazoa</taxon>
        <taxon>Ecdysozoa</taxon>
        <taxon>Arthropoda</taxon>
        <taxon>Chelicerata</taxon>
        <taxon>Arachnida</taxon>
        <taxon>Araneae</taxon>
        <taxon>Araneomorphae</taxon>
        <taxon>Entelegynae</taxon>
        <taxon>Araneoidea</taxon>
        <taxon>Araneidae</taxon>
        <taxon>Araneus</taxon>
    </lineage>
</organism>
<protein>
    <submittedName>
        <fullName evidence="1">Uncharacterized protein</fullName>
    </submittedName>
</protein>
<comment type="caution">
    <text evidence="1">The sequence shown here is derived from an EMBL/GenBank/DDBJ whole genome shotgun (WGS) entry which is preliminary data.</text>
</comment>
<keyword evidence="2" id="KW-1185">Reference proteome</keyword>
<dbReference type="EMBL" id="BGPR01010896">
    <property type="protein sequence ID" value="GBN48595.1"/>
    <property type="molecule type" value="Genomic_DNA"/>
</dbReference>
<evidence type="ECO:0000313" key="2">
    <source>
        <dbReference type="Proteomes" id="UP000499080"/>
    </source>
</evidence>
<proteinExistence type="predicted"/>
<dbReference type="Proteomes" id="UP000499080">
    <property type="component" value="Unassembled WGS sequence"/>
</dbReference>
<evidence type="ECO:0000313" key="1">
    <source>
        <dbReference type="EMBL" id="GBN48595.1"/>
    </source>
</evidence>
<name>A0A4Y2P9G3_ARAVE</name>
<dbReference type="AlphaFoldDB" id="A0A4Y2P9G3"/>